<feature type="region of interest" description="Disordered" evidence="1">
    <location>
        <begin position="219"/>
        <end position="253"/>
    </location>
</feature>
<dbReference type="Proteomes" id="UP000823405">
    <property type="component" value="Unassembled WGS sequence"/>
</dbReference>
<accession>A0A9P6UWU4</accession>
<evidence type="ECO:0000313" key="4">
    <source>
        <dbReference type="Proteomes" id="UP000823405"/>
    </source>
</evidence>
<name>A0A9P6UWU4_9FUNG</name>
<dbReference type="AlphaFoldDB" id="A0A9P6UWU4"/>
<gene>
    <name evidence="3" type="ORF">BGZ97_000052</name>
</gene>
<evidence type="ECO:0000313" key="3">
    <source>
        <dbReference type="EMBL" id="KAG0323124.1"/>
    </source>
</evidence>
<reference evidence="3" key="1">
    <citation type="journal article" date="2020" name="Fungal Divers.">
        <title>Resolving the Mortierellaceae phylogeny through synthesis of multi-gene phylogenetics and phylogenomics.</title>
        <authorList>
            <person name="Vandepol N."/>
            <person name="Liber J."/>
            <person name="Desiro A."/>
            <person name="Na H."/>
            <person name="Kennedy M."/>
            <person name="Barry K."/>
            <person name="Grigoriev I.V."/>
            <person name="Miller A.N."/>
            <person name="O'Donnell K."/>
            <person name="Stajich J.E."/>
            <person name="Bonito G."/>
        </authorList>
    </citation>
    <scope>NUCLEOTIDE SEQUENCE</scope>
    <source>
        <strain evidence="3">NVP60</strain>
    </source>
</reference>
<keyword evidence="4" id="KW-1185">Reference proteome</keyword>
<keyword evidence="2" id="KW-0812">Transmembrane</keyword>
<sequence length="253" mass="26539">MTNALVTIRSYLSFGNDVLVASTIPAADSHFSKRSVVHLEKRIDKCTSSTYCEDGYHCIGNGLCGKNFNWYWIVALVVLFFSISIYTCIRRRRIAAAATMAPVPVVETIAVVPQNQYSAYPPPQNYAPPAGDPNMAYQTPATYAAPAGSPAPMGYAAPGMYAPPAGSPYPEKPYSAPVDAPPPAAYSPYPPPSTAGPAYSAPYSPAPYSAAAAAPATAYPAPYSTRGPQSVGHAAPAPYPVPQGEASSYAPPK</sequence>
<keyword evidence="2" id="KW-1133">Transmembrane helix</keyword>
<dbReference type="EMBL" id="JAAAIN010000010">
    <property type="protein sequence ID" value="KAG0323124.1"/>
    <property type="molecule type" value="Genomic_DNA"/>
</dbReference>
<comment type="caution">
    <text evidence="3">The sequence shown here is derived from an EMBL/GenBank/DDBJ whole genome shotgun (WGS) entry which is preliminary data.</text>
</comment>
<evidence type="ECO:0000256" key="2">
    <source>
        <dbReference type="SAM" id="Phobius"/>
    </source>
</evidence>
<dbReference type="OrthoDB" id="2423111at2759"/>
<keyword evidence="2" id="KW-0472">Membrane</keyword>
<evidence type="ECO:0000256" key="1">
    <source>
        <dbReference type="SAM" id="MobiDB-lite"/>
    </source>
</evidence>
<feature type="transmembrane region" description="Helical" evidence="2">
    <location>
        <begin position="70"/>
        <end position="89"/>
    </location>
</feature>
<organism evidence="3 4">
    <name type="scientific">Linnemannia gamsii</name>
    <dbReference type="NCBI Taxonomy" id="64522"/>
    <lineage>
        <taxon>Eukaryota</taxon>
        <taxon>Fungi</taxon>
        <taxon>Fungi incertae sedis</taxon>
        <taxon>Mucoromycota</taxon>
        <taxon>Mortierellomycotina</taxon>
        <taxon>Mortierellomycetes</taxon>
        <taxon>Mortierellales</taxon>
        <taxon>Mortierellaceae</taxon>
        <taxon>Linnemannia</taxon>
    </lineage>
</organism>
<protein>
    <submittedName>
        <fullName evidence="3">Uncharacterized protein</fullName>
    </submittedName>
</protein>
<proteinExistence type="predicted"/>